<dbReference type="SUPFAM" id="SSF55486">
    <property type="entry name" value="Metalloproteases ('zincins'), catalytic domain"/>
    <property type="match status" value="1"/>
</dbReference>
<keyword evidence="2" id="KW-0482">Metalloprotease</keyword>
<feature type="region of interest" description="Disordered" evidence="1">
    <location>
        <begin position="941"/>
        <end position="965"/>
    </location>
</feature>
<feature type="compositionally biased region" description="Basic and acidic residues" evidence="1">
    <location>
        <begin position="944"/>
        <end position="953"/>
    </location>
</feature>
<gene>
    <name evidence="2" type="ORF">SAMN06295885_1817</name>
</gene>
<evidence type="ECO:0000256" key="1">
    <source>
        <dbReference type="SAM" id="MobiDB-lite"/>
    </source>
</evidence>
<dbReference type="GO" id="GO:0008237">
    <property type="term" value="F:metallopeptidase activity"/>
    <property type="evidence" value="ECO:0007669"/>
    <property type="project" value="UniProtKB-KW"/>
</dbReference>
<reference evidence="3" key="1">
    <citation type="submission" date="2017-04" db="EMBL/GenBank/DDBJ databases">
        <authorList>
            <person name="Varghese N."/>
            <person name="Submissions S."/>
        </authorList>
    </citation>
    <scope>NUCLEOTIDE SEQUENCE [LARGE SCALE GENOMIC DNA]</scope>
    <source>
        <strain evidence="3">VKM Ac-2121</strain>
    </source>
</reference>
<protein>
    <submittedName>
        <fullName evidence="2">M6 family metalloprotease domain-containing protein</fullName>
    </submittedName>
</protein>
<keyword evidence="2" id="KW-0645">Protease</keyword>
<organism evidence="2 3">
    <name type="scientific">Rathayibacter oskolensis</name>
    <dbReference type="NCBI Taxonomy" id="1891671"/>
    <lineage>
        <taxon>Bacteria</taxon>
        <taxon>Bacillati</taxon>
        <taxon>Actinomycetota</taxon>
        <taxon>Actinomycetes</taxon>
        <taxon>Micrococcales</taxon>
        <taxon>Microbacteriaceae</taxon>
        <taxon>Rathayibacter</taxon>
    </lineage>
</organism>
<dbReference type="OrthoDB" id="275270at2"/>
<dbReference type="SUPFAM" id="SSF101898">
    <property type="entry name" value="NHL repeat"/>
    <property type="match status" value="1"/>
</dbReference>
<feature type="compositionally biased region" description="Polar residues" evidence="1">
    <location>
        <begin position="954"/>
        <end position="965"/>
    </location>
</feature>
<dbReference type="GO" id="GO:0006508">
    <property type="term" value="P:proteolysis"/>
    <property type="evidence" value="ECO:0007669"/>
    <property type="project" value="UniProtKB-KW"/>
</dbReference>
<dbReference type="AlphaFoldDB" id="A0A1X7NR39"/>
<sequence>MPAQLVATDFTEIVGLDYSESRQVVVVLERSGRVSVVDLLREEDGLYETRSIGSGYTAPIGVAVHGPSRRVAVAAGDGLWLGRLSGADRAAATGLPEPAGPVRALAFLRDPEPDPGLAVLSSGGTLLERLAMPPAAGSAVLVPGLDGVSALAVDAAATTVHLLVPVAGGVHVDVADLGAATVRRATQAPLTFGHRIADLGTGWCLVVGAGGEVAAVSDAGLVRSLPPIGAGAPVTAAIALGPDRAMIAAGGSLFDYPVPLGTTDPVRLVIDPAPLFLGAYTPVRLELLGSGLSVDDVVLSVEDEDHGSVSPSRDDTFDASDPHLLLLAGWRPGESTVIATDSSTGETVGRARFSVDDRWADATAGPSFSVTGAVDAPVVRHAWGGGSAGPQNIGVYPVGPVWRVGIVLVDTTTATYPAADLSAIRKDWKDAMVDGVTLGGVTRSVSDYFAETSYGKLSVRLVGNAIAGPLHTTGPWEDYFEVETEPDPANPGMTRPRRWNPKPDTWKAFASLVAQANADAASATPPRPPVLDLSKTDAVAFVVRTASAPDGTVSPPTPMSIGRYVWPQQSTQTVKLDGVDRTIPLLFMPADWTALDGRQLYETLAHELGHTLGLPDLYLYPWMNAGNAERALRDWDLMHRDRGLPQLSLSMRMALGWIAPAEIRSFDFAAAGGAPVLQPVTLQALQTKTIPPGSLRGIEVRIANGRNYYFEYRSRQGASLGDAQLPMNEVVVGVDVVSPIGGQNYDSRPMTLRLYDDPDAIDDTDGILRQGAFLSPGDDYREKDFTEGAPKDFVAKVVAVRPDSADLQIRYDSEARPELSIRPWPNGDKQWQSPDIEVRNAKSDADARWLNVPWGGNPNRLVARVRNRGGVDARDVRASFSIKNLTTNGTDAPPPALEPLGVSDPVTIPAGQVRELGITWVAPGSGHHCIVVDIPLYEEPGDPAIHESSDRDNTAQSNYDRFWSESASPSARKRFTVRLENPTDETAIVYPRVRQTSPFYRTYLEHAWLSLPARQSREIEVMTESLDGDPVWQGFVEQHRGLIWEQSNVLEISGWVSGVCAALCTGGATLEVDSGRATRIEDVAFFAEPGASGVVLRADGKPADNGTVLMTALAEGEELDRQRTATSEVSADGSFFVFLRSLEPGMAVTLHFLGGYGVAPTEAGPFRAEF</sequence>
<dbReference type="EMBL" id="FXBM01000001">
    <property type="protein sequence ID" value="SMH40524.1"/>
    <property type="molecule type" value="Genomic_DNA"/>
</dbReference>
<dbReference type="RefSeq" id="WP_085476139.1">
    <property type="nucleotide sequence ID" value="NZ_FXBM01000001.1"/>
</dbReference>
<dbReference type="Gene3D" id="2.60.40.10">
    <property type="entry name" value="Immunoglobulins"/>
    <property type="match status" value="1"/>
</dbReference>
<evidence type="ECO:0000313" key="3">
    <source>
        <dbReference type="Proteomes" id="UP000193711"/>
    </source>
</evidence>
<name>A0A1X7NR39_9MICO</name>
<accession>A0A1X7NR39</accession>
<dbReference type="InterPro" id="IPR013783">
    <property type="entry name" value="Ig-like_fold"/>
</dbReference>
<proteinExistence type="predicted"/>
<dbReference type="Proteomes" id="UP000193711">
    <property type="component" value="Unassembled WGS sequence"/>
</dbReference>
<evidence type="ECO:0000313" key="2">
    <source>
        <dbReference type="EMBL" id="SMH40524.1"/>
    </source>
</evidence>
<dbReference type="GO" id="GO:0005975">
    <property type="term" value="P:carbohydrate metabolic process"/>
    <property type="evidence" value="ECO:0007669"/>
    <property type="project" value="UniProtKB-ARBA"/>
</dbReference>
<keyword evidence="3" id="KW-1185">Reference proteome</keyword>
<keyword evidence="2" id="KW-0378">Hydrolase</keyword>